<evidence type="ECO:0000313" key="2">
    <source>
        <dbReference type="Proteomes" id="UP000275076"/>
    </source>
</evidence>
<keyword evidence="2" id="KW-1185">Reference proteome</keyword>
<evidence type="ECO:0000313" key="1">
    <source>
        <dbReference type="EMBL" id="RSL35221.1"/>
    </source>
</evidence>
<protein>
    <submittedName>
        <fullName evidence="1">Uncharacterized protein</fullName>
    </submittedName>
</protein>
<dbReference type="AlphaFoldDB" id="A0A428NA54"/>
<accession>A0A428NA54</accession>
<dbReference type="Proteomes" id="UP000275076">
    <property type="component" value="Unassembled WGS sequence"/>
</dbReference>
<reference evidence="1 2" key="1">
    <citation type="submission" date="2018-10" db="EMBL/GenBank/DDBJ databases">
        <title>Draft genome sequence of Bacillus salarius IM0101, isolated from a hypersaline soil in Inner Mongolia, China.</title>
        <authorList>
            <person name="Yamprayoonswat W."/>
            <person name="Boonvisut S."/>
            <person name="Jumpathong W."/>
            <person name="Sittihan S."/>
            <person name="Ruangsuj P."/>
            <person name="Wanthongcharoen S."/>
            <person name="Thongpramul N."/>
            <person name="Pimmason S."/>
            <person name="Yu B."/>
            <person name="Yasawong M."/>
        </authorList>
    </citation>
    <scope>NUCLEOTIDE SEQUENCE [LARGE SCALE GENOMIC DNA]</scope>
    <source>
        <strain evidence="1 2">IM0101</strain>
    </source>
</reference>
<organism evidence="1 2">
    <name type="scientific">Salibacterium salarium</name>
    <dbReference type="NCBI Taxonomy" id="284579"/>
    <lineage>
        <taxon>Bacteria</taxon>
        <taxon>Bacillati</taxon>
        <taxon>Bacillota</taxon>
        <taxon>Bacilli</taxon>
        <taxon>Bacillales</taxon>
        <taxon>Bacillaceae</taxon>
    </lineage>
</organism>
<sequence>MIALSSIEELQAAKNKIEQLNLFSPNLFDNLVHVVTLTKQMQLRYEYLGSLIMEEDSNRFVNQHIRTSLLELYQKEVQNLKHHPEDQEVEQLFSMYRSIGYKNICKMVLGESPESLKGVAEKIC</sequence>
<comment type="caution">
    <text evidence="1">The sequence shown here is derived from an EMBL/GenBank/DDBJ whole genome shotgun (WGS) entry which is preliminary data.</text>
</comment>
<gene>
    <name evidence="1" type="ORF">D7Z54_01210</name>
</gene>
<proteinExistence type="predicted"/>
<name>A0A428NA54_9BACI</name>
<dbReference type="EMBL" id="RBVX01000001">
    <property type="protein sequence ID" value="RSL35221.1"/>
    <property type="molecule type" value="Genomic_DNA"/>
</dbReference>